<gene>
    <name evidence="2" type="ORF">AMAG_06164</name>
</gene>
<evidence type="ECO:0000313" key="2">
    <source>
        <dbReference type="EMBL" id="KNE60808.1"/>
    </source>
</evidence>
<dbReference type="GO" id="GO:0051315">
    <property type="term" value="P:attachment of mitotic spindle microtubules to kinetochore"/>
    <property type="evidence" value="ECO:0007669"/>
    <property type="project" value="InterPro"/>
</dbReference>
<reference evidence="3" key="2">
    <citation type="submission" date="2009-11" db="EMBL/GenBank/DDBJ databases">
        <title>The Genome Sequence of Allomyces macrogynus strain ATCC 38327.</title>
        <authorList>
            <consortium name="The Broad Institute Genome Sequencing Platform"/>
            <person name="Russ C."/>
            <person name="Cuomo C."/>
            <person name="Shea T."/>
            <person name="Young S.K."/>
            <person name="Zeng Q."/>
            <person name="Koehrsen M."/>
            <person name="Haas B."/>
            <person name="Borodovsky M."/>
            <person name="Guigo R."/>
            <person name="Alvarado L."/>
            <person name="Berlin A."/>
            <person name="Borenstein D."/>
            <person name="Chen Z."/>
            <person name="Engels R."/>
            <person name="Freedman E."/>
            <person name="Gellesch M."/>
            <person name="Goldberg J."/>
            <person name="Griggs A."/>
            <person name="Gujja S."/>
            <person name="Heiman D."/>
            <person name="Hepburn T."/>
            <person name="Howarth C."/>
            <person name="Jen D."/>
            <person name="Larson L."/>
            <person name="Lewis B."/>
            <person name="Mehta T."/>
            <person name="Park D."/>
            <person name="Pearson M."/>
            <person name="Roberts A."/>
            <person name="Saif S."/>
            <person name="Shenoy N."/>
            <person name="Sisk P."/>
            <person name="Stolte C."/>
            <person name="Sykes S."/>
            <person name="Walk T."/>
            <person name="White J."/>
            <person name="Yandava C."/>
            <person name="Burger G."/>
            <person name="Gray M.W."/>
            <person name="Holland P.W.H."/>
            <person name="King N."/>
            <person name="Lang F.B.F."/>
            <person name="Roger A.J."/>
            <person name="Ruiz-Trillo I."/>
            <person name="Lander E."/>
            <person name="Nusbaum C."/>
        </authorList>
    </citation>
    <scope>NUCLEOTIDE SEQUENCE [LARGE SCALE GENOMIC DNA]</scope>
    <source>
        <strain evidence="3">ATCC 38327</strain>
    </source>
</reference>
<keyword evidence="1" id="KW-0175">Coiled coil</keyword>
<feature type="coiled-coil region" evidence="1">
    <location>
        <begin position="77"/>
        <end position="149"/>
    </location>
</feature>
<dbReference type="PANTHER" id="PTHR10643:SF2">
    <property type="entry name" value="KINETOCHORE PROTEIN NDC80 HOMOLOG"/>
    <property type="match status" value="1"/>
</dbReference>
<dbReference type="GO" id="GO:0031262">
    <property type="term" value="C:Ndc80 complex"/>
    <property type="evidence" value="ECO:0007669"/>
    <property type="project" value="InterPro"/>
</dbReference>
<proteinExistence type="predicted"/>
<evidence type="ECO:0000313" key="3">
    <source>
        <dbReference type="Proteomes" id="UP000054350"/>
    </source>
</evidence>
<keyword evidence="3" id="KW-1185">Reference proteome</keyword>
<name>A0A0L0SE36_ALLM3</name>
<organism evidence="2 3">
    <name type="scientific">Allomyces macrogynus (strain ATCC 38327)</name>
    <name type="common">Allomyces javanicus var. macrogynus</name>
    <dbReference type="NCBI Taxonomy" id="578462"/>
    <lineage>
        <taxon>Eukaryota</taxon>
        <taxon>Fungi</taxon>
        <taxon>Fungi incertae sedis</taxon>
        <taxon>Blastocladiomycota</taxon>
        <taxon>Blastocladiomycetes</taxon>
        <taxon>Blastocladiales</taxon>
        <taxon>Blastocladiaceae</taxon>
        <taxon>Allomyces</taxon>
    </lineage>
</organism>
<dbReference type="AlphaFoldDB" id="A0A0L0SE36"/>
<dbReference type="OrthoDB" id="7459479at2759"/>
<accession>A0A0L0SE36</accession>
<evidence type="ECO:0000256" key="1">
    <source>
        <dbReference type="SAM" id="Coils"/>
    </source>
</evidence>
<sequence>MTMRLNGMTDEEIDQSIRNAYHEKQVLVKREIDETTAKCNVLKIEIQQLCAAPSDLDEAETVCYALQSDIMVFTVKIAELDNSAEQASIQLQDKTEEQRQLLANIARHRDRNVELQHRIDNQVIKRDQAERMAAEQEGLTRMIEELRVRNDAEADAFFAAP</sequence>
<protein>
    <submittedName>
        <fullName evidence="2">Uncharacterized protein</fullName>
    </submittedName>
</protein>
<dbReference type="PANTHER" id="PTHR10643">
    <property type="entry name" value="KINETOCHORE PROTEIN NDC80"/>
    <property type="match status" value="1"/>
</dbReference>
<dbReference type="VEuPathDB" id="FungiDB:AMAG_06164"/>
<dbReference type="InterPro" id="IPR005550">
    <property type="entry name" value="Kinetochore_Ndc80"/>
</dbReference>
<reference evidence="2 3" key="1">
    <citation type="submission" date="2009-11" db="EMBL/GenBank/DDBJ databases">
        <title>Annotation of Allomyces macrogynus ATCC 38327.</title>
        <authorList>
            <consortium name="The Broad Institute Genome Sequencing Platform"/>
            <person name="Russ C."/>
            <person name="Cuomo C."/>
            <person name="Burger G."/>
            <person name="Gray M.W."/>
            <person name="Holland P.W.H."/>
            <person name="King N."/>
            <person name="Lang F.B.F."/>
            <person name="Roger A.J."/>
            <person name="Ruiz-Trillo I."/>
            <person name="Young S.K."/>
            <person name="Zeng Q."/>
            <person name="Gargeya S."/>
            <person name="Fitzgerald M."/>
            <person name="Haas B."/>
            <person name="Abouelleil A."/>
            <person name="Alvarado L."/>
            <person name="Arachchi H.M."/>
            <person name="Berlin A."/>
            <person name="Chapman S.B."/>
            <person name="Gearin G."/>
            <person name="Goldberg J."/>
            <person name="Griggs A."/>
            <person name="Gujja S."/>
            <person name="Hansen M."/>
            <person name="Heiman D."/>
            <person name="Howarth C."/>
            <person name="Larimer J."/>
            <person name="Lui A."/>
            <person name="MacDonald P.J.P."/>
            <person name="McCowen C."/>
            <person name="Montmayeur A."/>
            <person name="Murphy C."/>
            <person name="Neiman D."/>
            <person name="Pearson M."/>
            <person name="Priest M."/>
            <person name="Roberts A."/>
            <person name="Saif S."/>
            <person name="Shea T."/>
            <person name="Sisk P."/>
            <person name="Stolte C."/>
            <person name="Sykes S."/>
            <person name="Wortman J."/>
            <person name="Nusbaum C."/>
            <person name="Birren B."/>
        </authorList>
    </citation>
    <scope>NUCLEOTIDE SEQUENCE [LARGE SCALE GENOMIC DNA]</scope>
    <source>
        <strain evidence="2 3">ATCC 38327</strain>
    </source>
</reference>
<dbReference type="EMBL" id="GG745336">
    <property type="protein sequence ID" value="KNE60808.1"/>
    <property type="molecule type" value="Genomic_DNA"/>
</dbReference>
<dbReference type="Proteomes" id="UP000054350">
    <property type="component" value="Unassembled WGS sequence"/>
</dbReference>